<gene>
    <name evidence="2" type="ORF">R8Z58_15290</name>
</gene>
<feature type="region of interest" description="Disordered" evidence="1">
    <location>
        <begin position="45"/>
        <end position="65"/>
    </location>
</feature>
<protein>
    <submittedName>
        <fullName evidence="2">DUF2795 domain-containing protein</fullName>
    </submittedName>
</protein>
<dbReference type="EMBL" id="JAWQEV010000005">
    <property type="protein sequence ID" value="MDW4574144.1"/>
    <property type="molecule type" value="Genomic_DNA"/>
</dbReference>
<sequence length="65" mass="6659">MSDSNPTPIELQKYLGGVDYPASRDDLVSTARANGAPDDLVAALENSGTDSFDSPTDVSEAVAGS</sequence>
<proteinExistence type="predicted"/>
<name>A0ABU4H8C9_9MICO</name>
<dbReference type="InterPro" id="IPR021527">
    <property type="entry name" value="DUF2795"/>
</dbReference>
<reference evidence="2 3" key="1">
    <citation type="submission" date="2023-11" db="EMBL/GenBank/DDBJ databases">
        <title>Draft genome sequence of Microbacterium arthrosphaerae JCM 30492.</title>
        <authorList>
            <person name="Zhang G."/>
            <person name="Ding Y."/>
        </authorList>
    </citation>
    <scope>NUCLEOTIDE SEQUENCE [LARGE SCALE GENOMIC DNA]</scope>
    <source>
        <strain evidence="2 3">JCM 30492</strain>
    </source>
</reference>
<evidence type="ECO:0000313" key="2">
    <source>
        <dbReference type="EMBL" id="MDW4574144.1"/>
    </source>
</evidence>
<feature type="compositionally biased region" description="Polar residues" evidence="1">
    <location>
        <begin position="46"/>
        <end position="57"/>
    </location>
</feature>
<evidence type="ECO:0000313" key="3">
    <source>
        <dbReference type="Proteomes" id="UP001283109"/>
    </source>
</evidence>
<dbReference type="Proteomes" id="UP001283109">
    <property type="component" value="Unassembled WGS sequence"/>
</dbReference>
<dbReference type="Pfam" id="PF11387">
    <property type="entry name" value="DUF2795"/>
    <property type="match status" value="1"/>
</dbReference>
<accession>A0ABU4H8C9</accession>
<keyword evidence="3" id="KW-1185">Reference proteome</keyword>
<evidence type="ECO:0000256" key="1">
    <source>
        <dbReference type="SAM" id="MobiDB-lite"/>
    </source>
</evidence>
<comment type="caution">
    <text evidence="2">The sequence shown here is derived from an EMBL/GenBank/DDBJ whole genome shotgun (WGS) entry which is preliminary data.</text>
</comment>
<organism evidence="2 3">
    <name type="scientific">Microbacterium arthrosphaerae</name>
    <dbReference type="NCBI Taxonomy" id="792652"/>
    <lineage>
        <taxon>Bacteria</taxon>
        <taxon>Bacillati</taxon>
        <taxon>Actinomycetota</taxon>
        <taxon>Actinomycetes</taxon>
        <taxon>Micrococcales</taxon>
        <taxon>Microbacteriaceae</taxon>
        <taxon>Microbacterium</taxon>
    </lineage>
</organism>
<dbReference type="RefSeq" id="WP_318354645.1">
    <property type="nucleotide sequence ID" value="NZ_JAWQEV010000005.1"/>
</dbReference>